<dbReference type="PANTHER" id="PTHR37507:SF2">
    <property type="entry name" value="SPORULATION PROTEIN YDCC"/>
    <property type="match status" value="1"/>
</dbReference>
<evidence type="ECO:0000313" key="2">
    <source>
        <dbReference type="EMBL" id="SDW24822.1"/>
    </source>
</evidence>
<dbReference type="STRING" id="28442.SAMN05443574_102122"/>
<keyword evidence="2" id="KW-0449">Lipoprotein</keyword>
<accession>A0A1H2RZC4</accession>
<protein>
    <submittedName>
        <fullName evidence="2">Outer membrane lipoprotein-sorting protein</fullName>
    </submittedName>
</protein>
<sequence>MHRPAGSQLASLRKLVCVFMTLALVAASGCSTIGITASETAELPSETEAADRYASLETVNATVTTVQTRNNETTVTVTQKQERVGSFAYFERVLSVNRSAGARQPLVSEGGFVVANGSELVFYDPASDELQRVSFQTENSSTEARYPALVSAAKNNRPVSQPTPTPGISPLPAVPPEEESNQNDSAAYRDGNVTVVYNGTETVAGQETYRLELAPTSQSMSLQSQTLWLDTDYLFPVKRHTAFVATGDSYEYTTTYRNVTFNPTFEPGTFQLEPDEVPDSAQQIQLNSYESRATLATAVSLPVPDPTVPAGFEFAGASHRSVDPEVATLRYEATDGDARYRVAVFNETQNVTTGTLVQLGEYEARQSRANGTVSIAWSTDRTTYYVSGSPADGIDNSTLRRVARSVAETT</sequence>
<dbReference type="PROSITE" id="PS51257">
    <property type="entry name" value="PROKAR_LIPOPROTEIN"/>
    <property type="match status" value="1"/>
</dbReference>
<dbReference type="SUPFAM" id="SSF89392">
    <property type="entry name" value="Prokaryotic lipoproteins and lipoprotein localization factors"/>
    <property type="match status" value="1"/>
</dbReference>
<dbReference type="InterPro" id="IPR029046">
    <property type="entry name" value="LolA/LolB/LppX"/>
</dbReference>
<feature type="compositionally biased region" description="Pro residues" evidence="1">
    <location>
        <begin position="161"/>
        <end position="175"/>
    </location>
</feature>
<reference evidence="2 3" key="1">
    <citation type="submission" date="2016-10" db="EMBL/GenBank/DDBJ databases">
        <authorList>
            <person name="de Groot N.N."/>
        </authorList>
    </citation>
    <scope>NUCLEOTIDE SEQUENCE [LARGE SCALE GENOMIC DNA]</scope>
    <source>
        <strain evidence="2 3">DSM 3756</strain>
    </source>
</reference>
<name>A0A1H2RZC4_HALVA</name>
<dbReference type="AlphaFoldDB" id="A0A1H2RZC4"/>
<evidence type="ECO:0000256" key="1">
    <source>
        <dbReference type="SAM" id="MobiDB-lite"/>
    </source>
</evidence>
<dbReference type="EMBL" id="FNOF01000002">
    <property type="protein sequence ID" value="SDW24822.1"/>
    <property type="molecule type" value="Genomic_DNA"/>
</dbReference>
<proteinExistence type="predicted"/>
<feature type="region of interest" description="Disordered" evidence="1">
    <location>
        <begin position="153"/>
        <end position="185"/>
    </location>
</feature>
<dbReference type="Proteomes" id="UP000182573">
    <property type="component" value="Unassembled WGS sequence"/>
</dbReference>
<organism evidence="2 3">
    <name type="scientific">Haloarcula vallismortis</name>
    <name type="common">Halobacterium vallismortis</name>
    <dbReference type="NCBI Taxonomy" id="28442"/>
    <lineage>
        <taxon>Archaea</taxon>
        <taxon>Methanobacteriati</taxon>
        <taxon>Methanobacteriota</taxon>
        <taxon>Stenosarchaea group</taxon>
        <taxon>Halobacteria</taxon>
        <taxon>Halobacteriales</taxon>
        <taxon>Haloarculaceae</taxon>
        <taxon>Haloarcula</taxon>
    </lineage>
</organism>
<dbReference type="InterPro" id="IPR052944">
    <property type="entry name" value="Sporulation_related"/>
</dbReference>
<gene>
    <name evidence="2" type="ORF">SAMN05443574_102122</name>
</gene>
<dbReference type="Gene3D" id="2.50.20.10">
    <property type="entry name" value="Lipoprotein localisation LolA/LolB/LppX"/>
    <property type="match status" value="1"/>
</dbReference>
<dbReference type="PANTHER" id="PTHR37507">
    <property type="entry name" value="SPORULATION PROTEIN YDCC"/>
    <property type="match status" value="1"/>
</dbReference>
<evidence type="ECO:0000313" key="3">
    <source>
        <dbReference type="Proteomes" id="UP000182573"/>
    </source>
</evidence>